<dbReference type="InterPro" id="IPR058245">
    <property type="entry name" value="NreC/VraR/RcsB-like_REC"/>
</dbReference>
<dbReference type="RefSeq" id="WP_154383562.1">
    <property type="nucleotide sequence ID" value="NZ_WKJK01000033.1"/>
</dbReference>
<organism evidence="8 9">
    <name type="scientific">Duganella guangzhouensis</name>
    <dbReference type="NCBI Taxonomy" id="2666084"/>
    <lineage>
        <taxon>Bacteria</taxon>
        <taxon>Pseudomonadati</taxon>
        <taxon>Pseudomonadota</taxon>
        <taxon>Betaproteobacteria</taxon>
        <taxon>Burkholderiales</taxon>
        <taxon>Oxalobacteraceae</taxon>
        <taxon>Telluria group</taxon>
        <taxon>Duganella</taxon>
    </lineage>
</organism>
<dbReference type="InterPro" id="IPR016032">
    <property type="entry name" value="Sig_transdc_resp-reg_C-effctor"/>
</dbReference>
<keyword evidence="2" id="KW-0805">Transcription regulation</keyword>
<keyword evidence="3" id="KW-0238">DNA-binding</keyword>
<dbReference type="GO" id="GO:0000160">
    <property type="term" value="P:phosphorelay signal transduction system"/>
    <property type="evidence" value="ECO:0007669"/>
    <property type="project" value="InterPro"/>
</dbReference>
<dbReference type="Pfam" id="PF00196">
    <property type="entry name" value="GerE"/>
    <property type="match status" value="1"/>
</dbReference>
<dbReference type="PROSITE" id="PS50043">
    <property type="entry name" value="HTH_LUXR_2"/>
    <property type="match status" value="1"/>
</dbReference>
<dbReference type="SMART" id="SM00421">
    <property type="entry name" value="HTH_LUXR"/>
    <property type="match status" value="1"/>
</dbReference>
<comment type="caution">
    <text evidence="8">The sequence shown here is derived from an EMBL/GenBank/DDBJ whole genome shotgun (WGS) entry which is preliminary data.</text>
</comment>
<gene>
    <name evidence="8" type="ORF">GJ699_32450</name>
</gene>
<dbReference type="PROSITE" id="PS50110">
    <property type="entry name" value="RESPONSE_REGULATORY"/>
    <property type="match status" value="1"/>
</dbReference>
<dbReference type="InterPro" id="IPR000792">
    <property type="entry name" value="Tscrpt_reg_LuxR_C"/>
</dbReference>
<dbReference type="Gene3D" id="3.40.50.2300">
    <property type="match status" value="1"/>
</dbReference>
<feature type="domain" description="HTH luxR-type" evidence="6">
    <location>
        <begin position="161"/>
        <end position="226"/>
    </location>
</feature>
<feature type="domain" description="Response regulatory" evidence="7">
    <location>
        <begin position="11"/>
        <end position="127"/>
    </location>
</feature>
<dbReference type="PANTHER" id="PTHR43214">
    <property type="entry name" value="TWO-COMPONENT RESPONSE REGULATOR"/>
    <property type="match status" value="1"/>
</dbReference>
<proteinExistence type="predicted"/>
<evidence type="ECO:0000313" key="8">
    <source>
        <dbReference type="EMBL" id="MRW94687.1"/>
    </source>
</evidence>
<keyword evidence="1 5" id="KW-0597">Phosphoprotein</keyword>
<dbReference type="PANTHER" id="PTHR43214:SF41">
    <property type="entry name" value="NITRATE_NITRITE RESPONSE REGULATOR PROTEIN NARP"/>
    <property type="match status" value="1"/>
</dbReference>
<keyword evidence="9" id="KW-1185">Reference proteome</keyword>
<name>A0A6I2LC11_9BURK</name>
<protein>
    <submittedName>
        <fullName evidence="8">Response regulator</fullName>
    </submittedName>
</protein>
<dbReference type="InterPro" id="IPR001789">
    <property type="entry name" value="Sig_transdc_resp-reg_receiver"/>
</dbReference>
<accession>A0A6I2LC11</accession>
<dbReference type="InterPro" id="IPR011006">
    <property type="entry name" value="CheY-like_superfamily"/>
</dbReference>
<dbReference type="EMBL" id="WKJK01000033">
    <property type="protein sequence ID" value="MRW94687.1"/>
    <property type="molecule type" value="Genomic_DNA"/>
</dbReference>
<evidence type="ECO:0000313" key="9">
    <source>
        <dbReference type="Proteomes" id="UP000433309"/>
    </source>
</evidence>
<dbReference type="CDD" id="cd17535">
    <property type="entry name" value="REC_NarL-like"/>
    <property type="match status" value="1"/>
</dbReference>
<sequence length="232" mass="25610">MQTSTANPLIRVVLVEDDVDFQQTLKQMIAAAPDMELLTVASTREQGMRALNTLTMDVLLVDLGLPDGSGIDVIRAAHRKWPECGIMVCTVFGDELHVMQSLEAGATGYLLKDSPAHSMVGEIRSLHQGGSPISPMIARQVLMRFREQQPAPAPALEPMRQETARPLLSARELEVLELITKGFTSEEIAELIQVSRHTVHSFVRRIYKKLQVNSKAEAIYEARSQGLLGGVR</sequence>
<dbReference type="CDD" id="cd06170">
    <property type="entry name" value="LuxR_C_like"/>
    <property type="match status" value="1"/>
</dbReference>
<dbReference type="Pfam" id="PF00072">
    <property type="entry name" value="Response_reg"/>
    <property type="match status" value="1"/>
</dbReference>
<dbReference type="SUPFAM" id="SSF52172">
    <property type="entry name" value="CheY-like"/>
    <property type="match status" value="1"/>
</dbReference>
<dbReference type="SMART" id="SM00448">
    <property type="entry name" value="REC"/>
    <property type="match status" value="1"/>
</dbReference>
<keyword evidence="4" id="KW-0804">Transcription</keyword>
<evidence type="ECO:0000259" key="7">
    <source>
        <dbReference type="PROSITE" id="PS50110"/>
    </source>
</evidence>
<dbReference type="GO" id="GO:0006355">
    <property type="term" value="P:regulation of DNA-templated transcription"/>
    <property type="evidence" value="ECO:0007669"/>
    <property type="project" value="InterPro"/>
</dbReference>
<dbReference type="PROSITE" id="PS00622">
    <property type="entry name" value="HTH_LUXR_1"/>
    <property type="match status" value="1"/>
</dbReference>
<feature type="modified residue" description="4-aspartylphosphate" evidence="5">
    <location>
        <position position="62"/>
    </location>
</feature>
<reference evidence="8 9" key="1">
    <citation type="submission" date="2019-11" db="EMBL/GenBank/DDBJ databases">
        <title>Novel species isolated from a subtropical stream in China.</title>
        <authorList>
            <person name="Lu H."/>
        </authorList>
    </citation>
    <scope>NUCLEOTIDE SEQUENCE [LARGE SCALE GENOMIC DNA]</scope>
    <source>
        <strain evidence="8 9">FT80W</strain>
    </source>
</reference>
<evidence type="ECO:0000256" key="3">
    <source>
        <dbReference type="ARBA" id="ARBA00023125"/>
    </source>
</evidence>
<evidence type="ECO:0000256" key="5">
    <source>
        <dbReference type="PROSITE-ProRule" id="PRU00169"/>
    </source>
</evidence>
<evidence type="ECO:0000256" key="1">
    <source>
        <dbReference type="ARBA" id="ARBA00022553"/>
    </source>
</evidence>
<dbReference type="SUPFAM" id="SSF46894">
    <property type="entry name" value="C-terminal effector domain of the bipartite response regulators"/>
    <property type="match status" value="1"/>
</dbReference>
<evidence type="ECO:0000259" key="6">
    <source>
        <dbReference type="PROSITE" id="PS50043"/>
    </source>
</evidence>
<dbReference type="AlphaFoldDB" id="A0A6I2LC11"/>
<dbReference type="GO" id="GO:0003677">
    <property type="term" value="F:DNA binding"/>
    <property type="evidence" value="ECO:0007669"/>
    <property type="project" value="UniProtKB-KW"/>
</dbReference>
<dbReference type="PRINTS" id="PR00038">
    <property type="entry name" value="HTHLUXR"/>
</dbReference>
<evidence type="ECO:0000256" key="4">
    <source>
        <dbReference type="ARBA" id="ARBA00023163"/>
    </source>
</evidence>
<dbReference type="Proteomes" id="UP000433309">
    <property type="component" value="Unassembled WGS sequence"/>
</dbReference>
<evidence type="ECO:0000256" key="2">
    <source>
        <dbReference type="ARBA" id="ARBA00023015"/>
    </source>
</evidence>
<dbReference type="InterPro" id="IPR039420">
    <property type="entry name" value="WalR-like"/>
</dbReference>